<keyword evidence="1" id="KW-0472">Membrane</keyword>
<keyword evidence="3" id="KW-1185">Reference proteome</keyword>
<accession>F3ZZE0</accession>
<dbReference type="RefSeq" id="WP_013780183.1">
    <property type="nucleotide sequence ID" value="NC_015520.1"/>
</dbReference>
<proteinExistence type="predicted"/>
<gene>
    <name evidence="2" type="ordered locus">Mahau_0546</name>
</gene>
<protein>
    <submittedName>
        <fullName evidence="2">Uncharacterized protein</fullName>
    </submittedName>
</protein>
<dbReference type="STRING" id="697281.Mahau_0546"/>
<dbReference type="AlphaFoldDB" id="F3ZZE0"/>
<evidence type="ECO:0000313" key="2">
    <source>
        <dbReference type="EMBL" id="AEE95750.1"/>
    </source>
</evidence>
<name>F3ZZE0_MAHA5</name>
<organism evidence="2 3">
    <name type="scientific">Mahella australiensis (strain DSM 15567 / CIP 107919 / 50-1 BON)</name>
    <dbReference type="NCBI Taxonomy" id="697281"/>
    <lineage>
        <taxon>Bacteria</taxon>
        <taxon>Bacillati</taxon>
        <taxon>Bacillota</taxon>
        <taxon>Clostridia</taxon>
        <taxon>Thermoanaerobacterales</taxon>
        <taxon>Thermoanaerobacterales Family IV. Incertae Sedis</taxon>
        <taxon>Mahella</taxon>
    </lineage>
</organism>
<reference evidence="2 3" key="2">
    <citation type="journal article" date="2011" name="Stand. Genomic Sci.">
        <title>Complete genome sequence of Mahella australiensis type strain (50-1 BON).</title>
        <authorList>
            <person name="Sikorski J."/>
            <person name="Teshima H."/>
            <person name="Nolan M."/>
            <person name="Lucas S."/>
            <person name="Hammon N."/>
            <person name="Deshpande S."/>
            <person name="Cheng J.F."/>
            <person name="Pitluck S."/>
            <person name="Liolios K."/>
            <person name="Pagani I."/>
            <person name="Ivanova N."/>
            <person name="Huntemann M."/>
            <person name="Mavromatis K."/>
            <person name="Ovchinikova G."/>
            <person name="Pati A."/>
            <person name="Tapia R."/>
            <person name="Han C."/>
            <person name="Goodwin L."/>
            <person name="Chen A."/>
            <person name="Palaniappan K."/>
            <person name="Land M."/>
            <person name="Hauser L."/>
            <person name="Ngatchou-Djao O.D."/>
            <person name="Rohde M."/>
            <person name="Pukall R."/>
            <person name="Spring S."/>
            <person name="Abt B."/>
            <person name="Goker M."/>
            <person name="Detter J.C."/>
            <person name="Woyke T."/>
            <person name="Bristow J."/>
            <person name="Markowitz V."/>
            <person name="Hugenholtz P."/>
            <person name="Eisen J.A."/>
            <person name="Kyrpides N.C."/>
            <person name="Klenk H.P."/>
            <person name="Lapidus A."/>
        </authorList>
    </citation>
    <scope>NUCLEOTIDE SEQUENCE [LARGE SCALE GENOMIC DNA]</scope>
    <source>
        <strain evidence="3">DSM 15567 / CIP 107919 / 50-1 BON</strain>
    </source>
</reference>
<evidence type="ECO:0000256" key="1">
    <source>
        <dbReference type="SAM" id="Phobius"/>
    </source>
</evidence>
<dbReference type="EMBL" id="CP002360">
    <property type="protein sequence ID" value="AEE95750.1"/>
    <property type="molecule type" value="Genomic_DNA"/>
</dbReference>
<dbReference type="Proteomes" id="UP000008457">
    <property type="component" value="Chromosome"/>
</dbReference>
<keyword evidence="1" id="KW-0812">Transmembrane</keyword>
<evidence type="ECO:0000313" key="3">
    <source>
        <dbReference type="Proteomes" id="UP000008457"/>
    </source>
</evidence>
<feature type="transmembrane region" description="Helical" evidence="1">
    <location>
        <begin position="60"/>
        <end position="80"/>
    </location>
</feature>
<feature type="transmembrane region" description="Helical" evidence="1">
    <location>
        <begin position="36"/>
        <end position="55"/>
    </location>
</feature>
<feature type="transmembrane region" description="Helical" evidence="1">
    <location>
        <begin position="12"/>
        <end position="30"/>
    </location>
</feature>
<sequence>MRTMSLIEAGMLTLIKEGFIILGIVMAGMLLNLKLWIFYIVGTVVIVAAEIIFVYPHDIFAGLLVGLVMGFIACFIYVLYQ</sequence>
<dbReference type="HOGENOM" id="CLU_2569747_0_0_9"/>
<dbReference type="KEGG" id="mas:Mahau_0546"/>
<reference evidence="3" key="1">
    <citation type="submission" date="2010-11" db="EMBL/GenBank/DDBJ databases">
        <title>The complete genome of Mahella australiensis DSM 15567.</title>
        <authorList>
            <consortium name="US DOE Joint Genome Institute (JGI-PGF)"/>
            <person name="Lucas S."/>
            <person name="Copeland A."/>
            <person name="Lapidus A."/>
            <person name="Bruce D."/>
            <person name="Goodwin L."/>
            <person name="Pitluck S."/>
            <person name="Kyrpides N."/>
            <person name="Mavromatis K."/>
            <person name="Pagani I."/>
            <person name="Ivanova N."/>
            <person name="Teshima H."/>
            <person name="Brettin T."/>
            <person name="Detter J.C."/>
            <person name="Han C."/>
            <person name="Tapia R."/>
            <person name="Land M."/>
            <person name="Hauser L."/>
            <person name="Markowitz V."/>
            <person name="Cheng J.-F."/>
            <person name="Hugenholtz P."/>
            <person name="Woyke T."/>
            <person name="Wu D."/>
            <person name="Spring S."/>
            <person name="Pukall R."/>
            <person name="Steenblock K."/>
            <person name="Schneider S."/>
            <person name="Klenk H.-P."/>
            <person name="Eisen J.A."/>
        </authorList>
    </citation>
    <scope>NUCLEOTIDE SEQUENCE [LARGE SCALE GENOMIC DNA]</scope>
    <source>
        <strain evidence="3">DSM 15567 / CIP 107919 / 50-1 BON</strain>
    </source>
</reference>
<keyword evidence="1" id="KW-1133">Transmembrane helix</keyword>